<dbReference type="AlphaFoldDB" id="A0A1F7RWY0"/>
<evidence type="ECO:0000313" key="3">
    <source>
        <dbReference type="Proteomes" id="UP000178797"/>
    </source>
</evidence>
<comment type="caution">
    <text evidence="2">The sequence shown here is derived from an EMBL/GenBank/DDBJ whole genome shotgun (WGS) entry which is preliminary data.</text>
</comment>
<accession>A0A1F7RWY0</accession>
<evidence type="ECO:0000313" key="2">
    <source>
        <dbReference type="EMBL" id="OGL46052.1"/>
    </source>
</evidence>
<name>A0A1F7RWY0_9BACT</name>
<protein>
    <submittedName>
        <fullName evidence="2">Uncharacterized protein</fullName>
    </submittedName>
</protein>
<reference evidence="2 3" key="1">
    <citation type="journal article" date="2016" name="Nat. Commun.">
        <title>Thousands of microbial genomes shed light on interconnected biogeochemical processes in an aquifer system.</title>
        <authorList>
            <person name="Anantharaman K."/>
            <person name="Brown C.T."/>
            <person name="Hug L.A."/>
            <person name="Sharon I."/>
            <person name="Castelle C.J."/>
            <person name="Probst A.J."/>
            <person name="Thomas B.C."/>
            <person name="Singh A."/>
            <person name="Wilkins M.J."/>
            <person name="Karaoz U."/>
            <person name="Brodie E.L."/>
            <person name="Williams K.H."/>
            <person name="Hubbard S.S."/>
            <person name="Banfield J.F."/>
        </authorList>
    </citation>
    <scope>NUCLEOTIDE SEQUENCE [LARGE SCALE GENOMIC DNA]</scope>
</reference>
<keyword evidence="1" id="KW-0472">Membrane</keyword>
<feature type="transmembrane region" description="Helical" evidence="1">
    <location>
        <begin position="216"/>
        <end position="237"/>
    </location>
</feature>
<evidence type="ECO:0000256" key="1">
    <source>
        <dbReference type="SAM" id="Phobius"/>
    </source>
</evidence>
<gene>
    <name evidence="2" type="ORF">A2W05_10780</name>
</gene>
<sequence>MKSDKRRTLAFILLILFLNSSCGSSKYKYLSLSPLEQTQIKAYEDYESVKNDDIEIRVGRRLPDSILKSLKILKNKDEYQEAKNVLKRIKKSDYAIFSLNIINEQNKKIVINPQKLILKFFAPLAEKEFNPVTEKDFYNLVKLTTDSTESLNPNFLISSKPMEINGSKEFYLIFPYKIKDEHMTRITLKDVSIDEKEYDFEYLFYSANKYERAKRIAQYTGIVIGGVAIIVAGISAFTK</sequence>
<keyword evidence="1" id="KW-1133">Transmembrane helix</keyword>
<dbReference type="EMBL" id="MGDE01000106">
    <property type="protein sequence ID" value="OGL46052.1"/>
    <property type="molecule type" value="Genomic_DNA"/>
</dbReference>
<organism evidence="2 3">
    <name type="scientific">Candidatus Schekmanbacteria bacterium RBG_16_38_10</name>
    <dbReference type="NCBI Taxonomy" id="1817879"/>
    <lineage>
        <taxon>Bacteria</taxon>
        <taxon>Candidatus Schekmaniibacteriota</taxon>
    </lineage>
</organism>
<proteinExistence type="predicted"/>
<dbReference type="Proteomes" id="UP000178797">
    <property type="component" value="Unassembled WGS sequence"/>
</dbReference>
<keyword evidence="1" id="KW-0812">Transmembrane</keyword>